<name>A0A9P6SRG5_9FUNG</name>
<organism evidence="1 2">
    <name type="scientific">Modicella reniformis</name>
    <dbReference type="NCBI Taxonomy" id="1440133"/>
    <lineage>
        <taxon>Eukaryota</taxon>
        <taxon>Fungi</taxon>
        <taxon>Fungi incertae sedis</taxon>
        <taxon>Mucoromycota</taxon>
        <taxon>Mortierellomycotina</taxon>
        <taxon>Mortierellomycetes</taxon>
        <taxon>Mortierellales</taxon>
        <taxon>Mortierellaceae</taxon>
        <taxon>Modicella</taxon>
    </lineage>
</organism>
<keyword evidence="2" id="KW-1185">Reference proteome</keyword>
<proteinExistence type="predicted"/>
<evidence type="ECO:0000313" key="2">
    <source>
        <dbReference type="Proteomes" id="UP000749646"/>
    </source>
</evidence>
<dbReference type="EMBL" id="JAAAHW010001928">
    <property type="protein sequence ID" value="KAF9993161.1"/>
    <property type="molecule type" value="Genomic_DNA"/>
</dbReference>
<evidence type="ECO:0000313" key="1">
    <source>
        <dbReference type="EMBL" id="KAF9993161.1"/>
    </source>
</evidence>
<gene>
    <name evidence="1" type="ORF">BGZ65_011369</name>
</gene>
<dbReference type="PANTHER" id="PTHR13608:SF3">
    <property type="entry name" value="ARMADILLO-LIKE HELICAL DOMAIN-CONTAINING PROTEIN 3"/>
    <property type="match status" value="1"/>
</dbReference>
<reference evidence="1" key="1">
    <citation type="journal article" date="2020" name="Fungal Divers.">
        <title>Resolving the Mortierellaceae phylogeny through synthesis of multi-gene phylogenetics and phylogenomics.</title>
        <authorList>
            <person name="Vandepol N."/>
            <person name="Liber J."/>
            <person name="Desiro A."/>
            <person name="Na H."/>
            <person name="Kennedy M."/>
            <person name="Barry K."/>
            <person name="Grigoriev I.V."/>
            <person name="Miller A.N."/>
            <person name="O'Donnell K."/>
            <person name="Stajich J.E."/>
            <person name="Bonito G."/>
        </authorList>
    </citation>
    <scope>NUCLEOTIDE SEQUENCE</scope>
    <source>
        <strain evidence="1">MES-2147</strain>
    </source>
</reference>
<sequence>MMQEMKFGPSTAKEHLLRPQSGQKMKLKEKFVEIYDSFLRGQDPAQGKDQDVFWDELFLIKVNEDYLSSSLRQTTEDQLLAIKDGINSIFLHAVQTMKDPKPQRRLHAMQTLTIVLGEIFSKKFNNWSFDVIHLLTGLSHADTVFRTLIQALDTILGNDEP</sequence>
<dbReference type="Proteomes" id="UP000749646">
    <property type="component" value="Unassembled WGS sequence"/>
</dbReference>
<protein>
    <submittedName>
        <fullName evidence="1">Uncharacterized protein</fullName>
    </submittedName>
</protein>
<feature type="non-terminal residue" evidence="1">
    <location>
        <position position="1"/>
    </location>
</feature>
<dbReference type="GO" id="GO:0005829">
    <property type="term" value="C:cytosol"/>
    <property type="evidence" value="ECO:0007669"/>
    <property type="project" value="TreeGrafter"/>
</dbReference>
<accession>A0A9P6SRG5</accession>
<dbReference type="InterPro" id="IPR039868">
    <property type="entry name" value="ARMD3-like"/>
</dbReference>
<dbReference type="PANTHER" id="PTHR13608">
    <property type="entry name" value="ARMADILLO-LIKE HELICAL DOMAIN-CONTAINING PROTEIN 3"/>
    <property type="match status" value="1"/>
</dbReference>
<dbReference type="OrthoDB" id="2012278at2759"/>
<dbReference type="AlphaFoldDB" id="A0A9P6SRG5"/>
<comment type="caution">
    <text evidence="1">The sequence shown here is derived from an EMBL/GenBank/DDBJ whole genome shotgun (WGS) entry which is preliminary data.</text>
</comment>